<dbReference type="AlphaFoldDB" id="C5M3U2"/>
<dbReference type="Proteomes" id="UP000002037">
    <property type="component" value="Unassembled WGS sequence"/>
</dbReference>
<dbReference type="Pfam" id="PF07173">
    <property type="entry name" value="GRDP-like"/>
    <property type="match status" value="1"/>
</dbReference>
<organism evidence="2 3">
    <name type="scientific">Candida tropicalis (strain ATCC MYA-3404 / T1)</name>
    <name type="common">Yeast</name>
    <dbReference type="NCBI Taxonomy" id="294747"/>
    <lineage>
        <taxon>Eukaryota</taxon>
        <taxon>Fungi</taxon>
        <taxon>Dikarya</taxon>
        <taxon>Ascomycota</taxon>
        <taxon>Saccharomycotina</taxon>
        <taxon>Pichiomycetes</taxon>
        <taxon>Debaryomycetaceae</taxon>
        <taxon>Candida/Lodderomyces clade</taxon>
        <taxon>Candida</taxon>
    </lineage>
</organism>
<dbReference type="OrthoDB" id="2684236at2759"/>
<feature type="compositionally biased region" description="Polar residues" evidence="1">
    <location>
        <begin position="670"/>
        <end position="679"/>
    </location>
</feature>
<dbReference type="PANTHER" id="PTHR34365">
    <property type="entry name" value="ENOLASE (DUF1399)"/>
    <property type="match status" value="1"/>
</dbReference>
<dbReference type="VEuPathDB" id="FungiDB:CTRG_00731"/>
<evidence type="ECO:0000256" key="1">
    <source>
        <dbReference type="SAM" id="MobiDB-lite"/>
    </source>
</evidence>
<reference evidence="2 3" key="1">
    <citation type="journal article" date="2009" name="Nature">
        <title>Evolution of pathogenicity and sexual reproduction in eight Candida genomes.</title>
        <authorList>
            <person name="Butler G."/>
            <person name="Rasmussen M.D."/>
            <person name="Lin M.F."/>
            <person name="Santos M.A."/>
            <person name="Sakthikumar S."/>
            <person name="Munro C.A."/>
            <person name="Rheinbay E."/>
            <person name="Grabherr M."/>
            <person name="Forche A."/>
            <person name="Reedy J.L."/>
            <person name="Agrafioti I."/>
            <person name="Arnaud M.B."/>
            <person name="Bates S."/>
            <person name="Brown A.J."/>
            <person name="Brunke S."/>
            <person name="Costanzo M.C."/>
            <person name="Fitzpatrick D.A."/>
            <person name="de Groot P.W."/>
            <person name="Harris D."/>
            <person name="Hoyer L.L."/>
            <person name="Hube B."/>
            <person name="Klis F.M."/>
            <person name="Kodira C."/>
            <person name="Lennard N."/>
            <person name="Logue M.E."/>
            <person name="Martin R."/>
            <person name="Neiman A.M."/>
            <person name="Nikolaou E."/>
            <person name="Quail M.A."/>
            <person name="Quinn J."/>
            <person name="Santos M.C."/>
            <person name="Schmitzberger F.F."/>
            <person name="Sherlock G."/>
            <person name="Shah P."/>
            <person name="Silverstein K.A."/>
            <person name="Skrzypek M.S."/>
            <person name="Soll D."/>
            <person name="Staggs R."/>
            <person name="Stansfield I."/>
            <person name="Stumpf M.P."/>
            <person name="Sudbery P.E."/>
            <person name="Srikantha T."/>
            <person name="Zeng Q."/>
            <person name="Berman J."/>
            <person name="Berriman M."/>
            <person name="Heitman J."/>
            <person name="Gow N.A."/>
            <person name="Lorenz M.C."/>
            <person name="Birren B.W."/>
            <person name="Kellis M."/>
            <person name="Cuomo C.A."/>
        </authorList>
    </citation>
    <scope>NUCLEOTIDE SEQUENCE [LARGE SCALE GENOMIC DNA]</scope>
    <source>
        <strain evidence="3">ATCC MYA-3404 / T1</strain>
    </source>
</reference>
<dbReference type="EMBL" id="GG692395">
    <property type="protein sequence ID" value="EER35992.1"/>
    <property type="molecule type" value="Genomic_DNA"/>
</dbReference>
<feature type="compositionally biased region" description="Low complexity" evidence="1">
    <location>
        <begin position="684"/>
        <end position="695"/>
    </location>
</feature>
<feature type="region of interest" description="Disordered" evidence="1">
    <location>
        <begin position="76"/>
        <end position="95"/>
    </location>
</feature>
<dbReference type="KEGG" id="ctp:CTRG_00731"/>
<protein>
    <submittedName>
        <fullName evidence="2">Uncharacterized protein</fullName>
    </submittedName>
</protein>
<dbReference type="GeneID" id="8298141"/>
<gene>
    <name evidence="2" type="ORF">CTRG_00731</name>
</gene>
<accession>C5M3U2</accession>
<dbReference type="PANTHER" id="PTHR34365:SF7">
    <property type="entry name" value="GLYCINE-RICH DOMAIN-CONTAINING PROTEIN 1"/>
    <property type="match status" value="1"/>
</dbReference>
<evidence type="ECO:0000313" key="3">
    <source>
        <dbReference type="Proteomes" id="UP000002037"/>
    </source>
</evidence>
<evidence type="ECO:0000313" key="2">
    <source>
        <dbReference type="EMBL" id="EER35992.1"/>
    </source>
</evidence>
<proteinExistence type="predicted"/>
<dbReference type="STRING" id="294747.C5M3U2"/>
<dbReference type="eggNOG" id="ENOG502RYJ5">
    <property type="taxonomic scope" value="Eukaryota"/>
</dbReference>
<dbReference type="HOGENOM" id="CLU_348504_0_0_1"/>
<sequence length="809" mass="92679">MTSIMSDTILTTTHTQLNNNHLHYDHHKNNSPLQESFNLLNLERKSLPSDISTTTAIPDIHIDIDIDIDINNIESHINNSHPPSQPSPHHLPLSPAMSDTTIVIQQVDSPVDEANHYSTTTNIYTTDTSTGAGTGEGTSSYEFINILRDANLSNFSSFYYLTSQDTLAIDITKTSPASFLPNEYETIAHLKLIKAFAVLKKKVLNNSQDSNINSNILWKCYIINAVRRFIIFVSSLKKFMERYETNNDIDININKDPAFLSVMTQIIPPLDVLLVWHSFLTNPSSFYDVFVRCNMLQFANFAFPLHKVCQYIDNFDFEFRVPYEYKHNYLEVIKCFIQDDDNSKDLQYELTKFSMDDCQVNVCCPSCNNVLSDPIPLSDGSKGFGDYGLRSKNIRLVQDSSCYCSWIFLITHSELRKLQLYSDVKKQGILQGTFKIPPSEVIVKDPIKSGKKFKSIFDRIWNENRFKSLDIIINLLQKECDKQSLPHGKLLQNYTKFNLISMTVSNGIEIGDDLVDFVLKQEQFNNKMNKLNWIHSPNINHILNEANSRYAKFFTILTNPNLNNNNKLKPTLDIELMWKTHNLSGFGYFKDCLTSSSHYIIDDDSTISNSLMNSILNNNDLNKTAEIFKNIYDEEYLICYCQSCTIDRAFNSINPEYQPLPNPHPHTYHIDNNSNSSSYLKPPQQQQHQQHQQRQIIHANSFDENMYSKNSQYSWDFNDYSDDNDDQYSSTSAPAGILTNNSLLDESDLIDIGLGGDNEFLDYFSYPTTTNTNNTTTTNDTNINKINLDSSPIQGSVSPNQDEFIEFIH</sequence>
<feature type="region of interest" description="Disordered" evidence="1">
    <location>
        <begin position="657"/>
        <end position="695"/>
    </location>
</feature>
<name>C5M3U2_CANTT</name>
<dbReference type="InterPro" id="IPR009836">
    <property type="entry name" value="GRDP-like"/>
</dbReference>
<dbReference type="RefSeq" id="XP_002545950.1">
    <property type="nucleotide sequence ID" value="XM_002545904.1"/>
</dbReference>
<keyword evidence="3" id="KW-1185">Reference proteome</keyword>